<evidence type="ECO:0000256" key="1">
    <source>
        <dbReference type="SAM" id="MobiDB-lite"/>
    </source>
</evidence>
<gene>
    <name evidence="2" type="ORF">J5N97_012990</name>
</gene>
<evidence type="ECO:0000313" key="3">
    <source>
        <dbReference type="Proteomes" id="UP001085076"/>
    </source>
</evidence>
<protein>
    <submittedName>
        <fullName evidence="2">Uncharacterized protein</fullName>
    </submittedName>
</protein>
<feature type="region of interest" description="Disordered" evidence="1">
    <location>
        <begin position="31"/>
        <end position="61"/>
    </location>
</feature>
<reference evidence="2" key="2">
    <citation type="journal article" date="2022" name="Hortic Res">
        <title>The genome of Dioscorea zingiberensis sheds light on the biosynthesis, origin and evolution of the medicinally important diosgenin saponins.</title>
        <authorList>
            <person name="Li Y."/>
            <person name="Tan C."/>
            <person name="Li Z."/>
            <person name="Guo J."/>
            <person name="Li S."/>
            <person name="Chen X."/>
            <person name="Wang C."/>
            <person name="Dai X."/>
            <person name="Yang H."/>
            <person name="Song W."/>
            <person name="Hou L."/>
            <person name="Xu J."/>
            <person name="Tong Z."/>
            <person name="Xu A."/>
            <person name="Yuan X."/>
            <person name="Wang W."/>
            <person name="Yang Q."/>
            <person name="Chen L."/>
            <person name="Sun Z."/>
            <person name="Wang K."/>
            <person name="Pan B."/>
            <person name="Chen J."/>
            <person name="Bao Y."/>
            <person name="Liu F."/>
            <person name="Qi X."/>
            <person name="Gang D.R."/>
            <person name="Wen J."/>
            <person name="Li J."/>
        </authorList>
    </citation>
    <scope>NUCLEOTIDE SEQUENCE</scope>
    <source>
        <strain evidence="2">Dzin_1.0</strain>
    </source>
</reference>
<reference evidence="2" key="1">
    <citation type="submission" date="2021-03" db="EMBL/GenBank/DDBJ databases">
        <authorList>
            <person name="Li Z."/>
            <person name="Yang C."/>
        </authorList>
    </citation>
    <scope>NUCLEOTIDE SEQUENCE</scope>
    <source>
        <strain evidence="2">Dzin_1.0</strain>
        <tissue evidence="2">Leaf</tissue>
    </source>
</reference>
<name>A0A9D5CQ39_9LILI</name>
<dbReference type="Proteomes" id="UP001085076">
    <property type="component" value="Miscellaneous, Linkage group lg03"/>
</dbReference>
<keyword evidence="3" id="KW-1185">Reference proteome</keyword>
<dbReference type="AlphaFoldDB" id="A0A9D5CQ39"/>
<organism evidence="2 3">
    <name type="scientific">Dioscorea zingiberensis</name>
    <dbReference type="NCBI Taxonomy" id="325984"/>
    <lineage>
        <taxon>Eukaryota</taxon>
        <taxon>Viridiplantae</taxon>
        <taxon>Streptophyta</taxon>
        <taxon>Embryophyta</taxon>
        <taxon>Tracheophyta</taxon>
        <taxon>Spermatophyta</taxon>
        <taxon>Magnoliopsida</taxon>
        <taxon>Liliopsida</taxon>
        <taxon>Dioscoreales</taxon>
        <taxon>Dioscoreaceae</taxon>
        <taxon>Dioscorea</taxon>
    </lineage>
</organism>
<accession>A0A9D5CQ39</accession>
<evidence type="ECO:0000313" key="2">
    <source>
        <dbReference type="EMBL" id="KAJ0977516.1"/>
    </source>
</evidence>
<dbReference type="EMBL" id="JAGGNH010000003">
    <property type="protein sequence ID" value="KAJ0977516.1"/>
    <property type="molecule type" value="Genomic_DNA"/>
</dbReference>
<sequence length="155" mass="17928">MASADSGRDHRKERWDSLTAAGSLRAAGVGCRNQFEEDTSGKRSSARSSTESPRQSSVLSASTYRKELCDCRPCDPCDIWKTVEEIIKDWNSKLQDRAAKFRKQATAIAEYMLMELSRRKKNARIKSDEDFDVFMKRAWNWYSTIQPTWSGIFRW</sequence>
<feature type="compositionally biased region" description="Polar residues" evidence="1">
    <location>
        <begin position="42"/>
        <end position="61"/>
    </location>
</feature>
<dbReference type="OrthoDB" id="344345at2759"/>
<comment type="caution">
    <text evidence="2">The sequence shown here is derived from an EMBL/GenBank/DDBJ whole genome shotgun (WGS) entry which is preliminary data.</text>
</comment>
<proteinExistence type="predicted"/>